<evidence type="ECO:0000256" key="3">
    <source>
        <dbReference type="ARBA" id="ARBA00022723"/>
    </source>
</evidence>
<feature type="binding site" evidence="8">
    <location>
        <position position="139"/>
    </location>
    <ligand>
        <name>IMP</name>
        <dbReference type="ChEBI" id="CHEBI:58053"/>
        <note>ligand shared between dimeric partners</note>
    </ligand>
</feature>
<dbReference type="EC" id="6.3.4.4" evidence="8 10"/>
<dbReference type="SUPFAM" id="SSF52540">
    <property type="entry name" value="P-loop containing nucleoside triphosphate hydrolases"/>
    <property type="match status" value="1"/>
</dbReference>
<evidence type="ECO:0000256" key="8">
    <source>
        <dbReference type="HAMAP-Rule" id="MF_00011"/>
    </source>
</evidence>
<dbReference type="PANTHER" id="PTHR11846:SF0">
    <property type="entry name" value="ADENYLOSUCCINATE SYNTHETASE"/>
    <property type="match status" value="1"/>
</dbReference>
<comment type="subcellular location">
    <subcellularLocation>
        <location evidence="8">Cytoplasm</location>
    </subcellularLocation>
</comment>
<dbReference type="GO" id="GO:0046040">
    <property type="term" value="P:IMP metabolic process"/>
    <property type="evidence" value="ECO:0007669"/>
    <property type="project" value="TreeGrafter"/>
</dbReference>
<comment type="function">
    <text evidence="8">Plays an important role in the de novo pathway of purine nucleotide biosynthesis. Catalyzes the first committed step in the biosynthesis of AMP from IMP.</text>
</comment>
<dbReference type="InterPro" id="IPR033128">
    <property type="entry name" value="Adenylosuccin_syn_Lys_AS"/>
</dbReference>
<dbReference type="EMBL" id="CP133772">
    <property type="protein sequence ID" value="WYY01085.1"/>
    <property type="molecule type" value="Genomic_DNA"/>
</dbReference>
<protein>
    <recommendedName>
        <fullName evidence="8 10">Adenylosuccinate synthetase</fullName>
        <shortName evidence="8">AMPSase</shortName>
        <shortName evidence="8">AdSS</shortName>
        <ecNumber evidence="8 10">6.3.4.4</ecNumber>
    </recommendedName>
    <alternativeName>
        <fullName evidence="8">IMP--aspartate ligase</fullName>
    </alternativeName>
</protein>
<evidence type="ECO:0000256" key="6">
    <source>
        <dbReference type="ARBA" id="ARBA00022842"/>
    </source>
</evidence>
<accession>A0AAX4NIV4</accession>
<evidence type="ECO:0000256" key="5">
    <source>
        <dbReference type="ARBA" id="ARBA00022755"/>
    </source>
</evidence>
<dbReference type="InterPro" id="IPR042109">
    <property type="entry name" value="Adenylosuccinate_synth_dom1"/>
</dbReference>
<feature type="binding site" description="in other chain" evidence="8">
    <location>
        <begin position="37"/>
        <end position="40"/>
    </location>
    <ligand>
        <name>IMP</name>
        <dbReference type="ChEBI" id="CHEBI:58053"/>
        <note>ligand shared between dimeric partners</note>
    </ligand>
</feature>
<proteinExistence type="inferred from homology"/>
<dbReference type="NCBIfam" id="TIGR00184">
    <property type="entry name" value="purA"/>
    <property type="match status" value="1"/>
</dbReference>
<name>A0AAX4NIV4_9ARCH</name>
<comment type="catalytic activity">
    <reaction evidence="8 10">
        <text>IMP + L-aspartate + GTP = N(6)-(1,2-dicarboxyethyl)-AMP + GDP + phosphate + 2 H(+)</text>
        <dbReference type="Rhea" id="RHEA:15753"/>
        <dbReference type="ChEBI" id="CHEBI:15378"/>
        <dbReference type="ChEBI" id="CHEBI:29991"/>
        <dbReference type="ChEBI" id="CHEBI:37565"/>
        <dbReference type="ChEBI" id="CHEBI:43474"/>
        <dbReference type="ChEBI" id="CHEBI:57567"/>
        <dbReference type="ChEBI" id="CHEBI:58053"/>
        <dbReference type="ChEBI" id="CHEBI:58189"/>
        <dbReference type="EC" id="6.3.4.4"/>
    </reaction>
</comment>
<dbReference type="GO" id="GO:0004019">
    <property type="term" value="F:adenylosuccinate synthase activity"/>
    <property type="evidence" value="ECO:0007669"/>
    <property type="project" value="UniProtKB-UniRule"/>
</dbReference>
<evidence type="ECO:0000256" key="9">
    <source>
        <dbReference type="PROSITE-ProRule" id="PRU10134"/>
    </source>
</evidence>
<feature type="binding site" evidence="8">
    <location>
        <begin position="39"/>
        <end position="41"/>
    </location>
    <ligand>
        <name>GTP</name>
        <dbReference type="ChEBI" id="CHEBI:37565"/>
    </ligand>
</feature>
<feature type="binding site" description="in other chain" evidence="8">
    <location>
        <position position="235"/>
    </location>
    <ligand>
        <name>IMP</name>
        <dbReference type="ChEBI" id="CHEBI:58053"/>
        <note>ligand shared between dimeric partners</note>
    </ligand>
</feature>
<feature type="binding site" evidence="8">
    <location>
        <begin position="295"/>
        <end position="301"/>
    </location>
    <ligand>
        <name>substrate</name>
    </ligand>
</feature>
<feature type="binding site" evidence="8">
    <location>
        <begin position="327"/>
        <end position="329"/>
    </location>
    <ligand>
        <name>GTP</name>
        <dbReference type="ChEBI" id="CHEBI:37565"/>
    </ligand>
</feature>
<comment type="cofactor">
    <cofactor evidence="8">
        <name>Mg(2+)</name>
        <dbReference type="ChEBI" id="CHEBI:18420"/>
    </cofactor>
    <text evidence="8">Binds 1 Mg(2+) ion per subunit.</text>
</comment>
<keyword evidence="7 8" id="KW-0342">GTP-binding</keyword>
<evidence type="ECO:0000313" key="12">
    <source>
        <dbReference type="Proteomes" id="UP001451606"/>
    </source>
</evidence>
<reference evidence="11 12" key="1">
    <citation type="submission" date="2023-09" db="EMBL/GenBank/DDBJ databases">
        <authorList>
            <person name="Golyshina O.V."/>
            <person name="Lunev E.A."/>
            <person name="Bargiela R."/>
            <person name="Gaines M.C."/>
            <person name="Daum B."/>
            <person name="Bale N.J."/>
            <person name="Koenen M."/>
            <person name="Sinninghe Damst J.S."/>
            <person name="Yakimov M."/>
            <person name="Golyshin P.N."/>
        </authorList>
    </citation>
    <scope>NUCLEOTIDE SEQUENCE [LARGE SCALE GENOMIC DNA]</scope>
    <source>
        <strain evidence="11 12">M1</strain>
    </source>
</reference>
<feature type="binding site" evidence="8">
    <location>
        <begin position="11"/>
        <end position="17"/>
    </location>
    <ligand>
        <name>GTP</name>
        <dbReference type="ChEBI" id="CHEBI:37565"/>
    </ligand>
</feature>
<keyword evidence="5 8" id="KW-0658">Purine biosynthesis</keyword>
<dbReference type="GO" id="GO:0000287">
    <property type="term" value="F:magnesium ion binding"/>
    <property type="evidence" value="ECO:0007669"/>
    <property type="project" value="UniProtKB-UniRule"/>
</dbReference>
<dbReference type="KEGG" id="omr:OXIME_001681"/>
<dbReference type="NCBIfam" id="NF002223">
    <property type="entry name" value="PRK01117.1"/>
    <property type="match status" value="1"/>
</dbReference>
<dbReference type="PANTHER" id="PTHR11846">
    <property type="entry name" value="ADENYLOSUCCINATE SYNTHETASE"/>
    <property type="match status" value="1"/>
</dbReference>
<feature type="binding site" description="in other chain" evidence="8">
    <location>
        <position position="220"/>
    </location>
    <ligand>
        <name>IMP</name>
        <dbReference type="ChEBI" id="CHEBI:58053"/>
        <note>ligand shared between dimeric partners</note>
    </ligand>
</feature>
<dbReference type="InterPro" id="IPR042110">
    <property type="entry name" value="Adenylosuccinate_synth_dom2"/>
</dbReference>
<dbReference type="Gene3D" id="3.90.170.10">
    <property type="entry name" value="Adenylosuccinate Synthetase, subunit A, domain 3"/>
    <property type="match status" value="1"/>
</dbReference>
<feature type="active site" description="Proton donor" evidence="8">
    <location>
        <position position="40"/>
    </location>
</feature>
<dbReference type="GeneID" id="95968419"/>
<feature type="binding site" description="in other chain" evidence="8">
    <location>
        <begin position="12"/>
        <end position="15"/>
    </location>
    <ligand>
        <name>IMP</name>
        <dbReference type="ChEBI" id="CHEBI:58053"/>
        <note>ligand shared between dimeric partners</note>
    </ligand>
</feature>
<dbReference type="FunFam" id="1.10.300.10:FF:000001">
    <property type="entry name" value="Adenylosuccinate synthetase"/>
    <property type="match status" value="1"/>
</dbReference>
<dbReference type="InterPro" id="IPR042111">
    <property type="entry name" value="Adenylosuccinate_synth_dom3"/>
</dbReference>
<evidence type="ECO:0000256" key="7">
    <source>
        <dbReference type="ARBA" id="ARBA00023134"/>
    </source>
</evidence>
<dbReference type="Gene3D" id="3.40.440.10">
    <property type="entry name" value="Adenylosuccinate Synthetase, subunit A, domain 1"/>
    <property type="match status" value="1"/>
</dbReference>
<dbReference type="Pfam" id="PF00709">
    <property type="entry name" value="Adenylsucc_synt"/>
    <property type="match status" value="1"/>
</dbReference>
<keyword evidence="2 8" id="KW-0436">Ligase</keyword>
<keyword evidence="6 8" id="KW-0460">Magnesium</keyword>
<dbReference type="SMART" id="SM00788">
    <property type="entry name" value="Adenylsucc_synt"/>
    <property type="match status" value="1"/>
</dbReference>
<evidence type="ECO:0000256" key="10">
    <source>
        <dbReference type="RuleBase" id="RU000520"/>
    </source>
</evidence>
<organism evidence="11 12">
    <name type="scientific">Oxyplasma meridianum</name>
    <dbReference type="NCBI Taxonomy" id="3073602"/>
    <lineage>
        <taxon>Archaea</taxon>
        <taxon>Methanobacteriati</taxon>
        <taxon>Thermoplasmatota</taxon>
        <taxon>Thermoplasmata</taxon>
        <taxon>Thermoplasmatales</taxon>
        <taxon>Thermoplasmataceae</taxon>
        <taxon>Oxyplasma</taxon>
    </lineage>
</organism>
<keyword evidence="4 8" id="KW-0547">Nucleotide-binding</keyword>
<keyword evidence="8" id="KW-0963">Cytoplasm</keyword>
<feature type="active site" description="Proton acceptor" evidence="8">
    <location>
        <position position="12"/>
    </location>
</feature>
<feature type="active site" evidence="9">
    <location>
        <position position="136"/>
    </location>
</feature>
<feature type="binding site" evidence="8">
    <location>
        <position position="39"/>
    </location>
    <ligand>
        <name>Mg(2+)</name>
        <dbReference type="ChEBI" id="CHEBI:18420"/>
    </ligand>
</feature>
<dbReference type="PROSITE" id="PS01266">
    <property type="entry name" value="ADENYLOSUCCIN_SYN_1"/>
    <property type="match status" value="1"/>
</dbReference>
<feature type="binding site" evidence="8">
    <location>
        <position position="301"/>
    </location>
    <ligand>
        <name>GTP</name>
        <dbReference type="ChEBI" id="CHEBI:37565"/>
    </ligand>
</feature>
<dbReference type="AlphaFoldDB" id="A0AAX4NIV4"/>
<comment type="subunit">
    <text evidence="1 8">Homodimer.</text>
</comment>
<dbReference type="CDD" id="cd03108">
    <property type="entry name" value="AdSS"/>
    <property type="match status" value="1"/>
</dbReference>
<dbReference type="Proteomes" id="UP001451606">
    <property type="component" value="Chromosome"/>
</dbReference>
<feature type="binding site" evidence="8">
    <location>
        <begin position="415"/>
        <end position="417"/>
    </location>
    <ligand>
        <name>GTP</name>
        <dbReference type="ChEBI" id="CHEBI:37565"/>
    </ligand>
</feature>
<dbReference type="RefSeq" id="WP_393971405.1">
    <property type="nucleotide sequence ID" value="NZ_CP133772.1"/>
</dbReference>
<dbReference type="GO" id="GO:0044208">
    <property type="term" value="P:'de novo' AMP biosynthetic process"/>
    <property type="evidence" value="ECO:0007669"/>
    <property type="project" value="UniProtKB-UniRule"/>
</dbReference>
<feature type="binding site" description="in other chain" evidence="8">
    <location>
        <position position="125"/>
    </location>
    <ligand>
        <name>IMP</name>
        <dbReference type="ChEBI" id="CHEBI:58053"/>
        <note>ligand shared between dimeric partners</note>
    </ligand>
</feature>
<keyword evidence="12" id="KW-1185">Reference proteome</keyword>
<keyword evidence="3 8" id="KW-0479">Metal-binding</keyword>
<dbReference type="GO" id="GO:0005737">
    <property type="term" value="C:cytoplasm"/>
    <property type="evidence" value="ECO:0007669"/>
    <property type="project" value="UniProtKB-SubCell"/>
</dbReference>
<dbReference type="InterPro" id="IPR001114">
    <property type="entry name" value="Adenylosuccinate_synthetase"/>
</dbReference>
<gene>
    <name evidence="8" type="primary">purA</name>
    <name evidence="11" type="ORF">OXIME_001681</name>
</gene>
<evidence type="ECO:0000256" key="2">
    <source>
        <dbReference type="ARBA" id="ARBA00022598"/>
    </source>
</evidence>
<dbReference type="GO" id="GO:0005525">
    <property type="term" value="F:GTP binding"/>
    <property type="evidence" value="ECO:0007669"/>
    <property type="project" value="UniProtKB-UniRule"/>
</dbReference>
<feature type="binding site" description="in other chain" evidence="8">
    <location>
        <position position="299"/>
    </location>
    <ligand>
        <name>IMP</name>
        <dbReference type="ChEBI" id="CHEBI:58053"/>
        <note>ligand shared between dimeric partners</note>
    </ligand>
</feature>
<evidence type="ECO:0000313" key="11">
    <source>
        <dbReference type="EMBL" id="WYY01085.1"/>
    </source>
</evidence>
<feature type="binding site" evidence="8">
    <location>
        <position position="12"/>
    </location>
    <ligand>
        <name>Mg(2+)</name>
        <dbReference type="ChEBI" id="CHEBI:18420"/>
    </ligand>
</feature>
<dbReference type="InterPro" id="IPR018220">
    <property type="entry name" value="Adenylosuccin_syn_GTP-bd"/>
</dbReference>
<comment type="pathway">
    <text evidence="8 10">Purine metabolism; AMP biosynthesis via de novo pathway; AMP from IMP: step 1/2.</text>
</comment>
<dbReference type="HAMAP" id="MF_00011">
    <property type="entry name" value="Adenylosucc_synth"/>
    <property type="match status" value="1"/>
</dbReference>
<evidence type="ECO:0000256" key="1">
    <source>
        <dbReference type="ARBA" id="ARBA00011738"/>
    </source>
</evidence>
<sequence>MLAAVLGMQFGDEGKGKITDYLSENFDVVVRFNGGNNAGHTVVTSQGKFKFHLIPSGSLRSSIVILGNGMVIDPYSLQDEISNLKKANPDVQIKISKMAHVVTPIHKFLDKSEEAVRGGLSIGTTAQGIGPTYEDKYARTGVRVVDLLDKDIVSRKIEIIYHMKENLLSDSPYKDKNERNKLSTELHEAGLNLMQYLDYTENLIFRFSQENKSILFEGAQGTMLDIDFGMYPFVTSSSTLAGALSSGSGFPFRKIQRVIGVMKAYVSKVGSGPFPTEIDGDLAVKLRDIGHEYGTTTGRPRRVGWLDLPLLNYSSRLNDVDSFALTKVDTLGKLSEIKVCEKYMQDGKDVDFIPRSLEEIEKIRIRYRTMKPWGDLDVENIFSKQEGQYERLPVELRDYVELIEKNTGKPVEIISLGERRENTIHRSFKS</sequence>
<comment type="similarity">
    <text evidence="8 10">Belongs to the adenylosuccinate synthetase family.</text>
</comment>
<evidence type="ECO:0000256" key="4">
    <source>
        <dbReference type="ARBA" id="ARBA00022741"/>
    </source>
</evidence>
<dbReference type="InterPro" id="IPR027417">
    <property type="entry name" value="P-loop_NTPase"/>
</dbReference>
<dbReference type="PROSITE" id="PS00513">
    <property type="entry name" value="ADENYLOSUCCIN_SYN_2"/>
    <property type="match status" value="1"/>
</dbReference>
<dbReference type="FunFam" id="3.90.170.10:FF:000001">
    <property type="entry name" value="Adenylosuccinate synthetase"/>
    <property type="match status" value="1"/>
</dbReference>
<dbReference type="Gene3D" id="1.10.300.10">
    <property type="entry name" value="Adenylosuccinate Synthetase, subunit A, domain 2"/>
    <property type="match status" value="1"/>
</dbReference>